<organism evidence="2 3">
    <name type="scientific">Staphylococcus argensis</name>
    <dbReference type="NCBI Taxonomy" id="1607738"/>
    <lineage>
        <taxon>Bacteria</taxon>
        <taxon>Bacillati</taxon>
        <taxon>Bacillota</taxon>
        <taxon>Bacilli</taxon>
        <taxon>Bacillales</taxon>
        <taxon>Staphylococcaceae</taxon>
        <taxon>Staphylococcus</taxon>
    </lineage>
</organism>
<sequence length="134" mass="15522">MKNNRIKCMDSRASTAVKRKIENFKFMSQYSDFKNIKKNQWVIRNYNYTLNNFFATRNLSNEDDIVKDLRAIYDIKDKGAPSIAMSGASSEFKKDNNIDISLDINFNQNNIKISDSIGYHTEGVNEDDEYGINL</sequence>
<gene>
    <name evidence="2" type="ORF">CD039_07890</name>
</gene>
<keyword evidence="3" id="KW-1185">Reference proteome</keyword>
<dbReference type="AlphaFoldDB" id="A0A2K4FC73"/>
<evidence type="ECO:0000313" key="3">
    <source>
        <dbReference type="Proteomes" id="UP000242712"/>
    </source>
</evidence>
<dbReference type="InterPro" id="IPR007595">
    <property type="entry name" value="Csa"/>
</dbReference>
<dbReference type="EMBL" id="PPPX01000011">
    <property type="protein sequence ID" value="POA08901.1"/>
    <property type="molecule type" value="Genomic_DNA"/>
</dbReference>
<protein>
    <submittedName>
        <fullName evidence="2">Uncharacterized protein</fullName>
    </submittedName>
</protein>
<dbReference type="OrthoDB" id="2189886at2"/>
<accession>A0A2K4FC73</accession>
<dbReference type="Gene3D" id="2.50.20.40">
    <property type="match status" value="1"/>
</dbReference>
<evidence type="ECO:0000256" key="1">
    <source>
        <dbReference type="ARBA" id="ARBA00009715"/>
    </source>
</evidence>
<dbReference type="InterPro" id="IPR038641">
    <property type="entry name" value="Csa_sf"/>
</dbReference>
<proteinExistence type="inferred from homology"/>
<reference evidence="2 3" key="1">
    <citation type="submission" date="2017-08" db="EMBL/GenBank/DDBJ databases">
        <title>Draft genome sequences of 64 type strains of genus Staph aureus.</title>
        <authorList>
            <person name="Cole K."/>
            <person name="Golubchik T."/>
            <person name="Russell J."/>
            <person name="Foster D."/>
            <person name="Llewelyn M."/>
            <person name="Wilson D."/>
            <person name="Crook D."/>
            <person name="Paul J."/>
        </authorList>
    </citation>
    <scope>NUCLEOTIDE SEQUENCE [LARGE SCALE GENOMIC DNA]</scope>
    <source>
        <strain evidence="2 3">DSM 29875</strain>
    </source>
</reference>
<name>A0A2K4FC73_9STAP</name>
<comment type="similarity">
    <text evidence="1">Belongs to the staphylococcal tandem lipoprotein family.</text>
</comment>
<dbReference type="Pfam" id="PF04507">
    <property type="entry name" value="DUF576"/>
    <property type="match status" value="1"/>
</dbReference>
<dbReference type="Proteomes" id="UP000242712">
    <property type="component" value="Unassembled WGS sequence"/>
</dbReference>
<evidence type="ECO:0000313" key="2">
    <source>
        <dbReference type="EMBL" id="POA08901.1"/>
    </source>
</evidence>
<comment type="caution">
    <text evidence="2">The sequence shown here is derived from an EMBL/GenBank/DDBJ whole genome shotgun (WGS) entry which is preliminary data.</text>
</comment>